<evidence type="ECO:0000313" key="3">
    <source>
        <dbReference type="EMBL" id="KAJ5477225.1"/>
    </source>
</evidence>
<sequence length="183" mass="19479">MGWFEAPSSNSKSSSSGGGYYVRRRGSPTRSHKGHSSSSSHKGFSTYHARHSAPSIFGFGRSTTGRSTSPSVFSSYSSSSRRARPREGFVQRMIYSAKKLLRDIWRYMRQHPVKVFFMVIVPLLTSGVLPKLLAMVGLRLPHGVASALGASSAGHGYGGMSGGAGGGLSEGMNGLLSLAKMFA</sequence>
<feature type="region of interest" description="Disordered" evidence="1">
    <location>
        <begin position="58"/>
        <end position="79"/>
    </location>
</feature>
<keyword evidence="4" id="KW-1185">Reference proteome</keyword>
<reference evidence="3" key="1">
    <citation type="submission" date="2022-12" db="EMBL/GenBank/DDBJ databases">
        <authorList>
            <person name="Petersen C."/>
        </authorList>
    </citation>
    <scope>NUCLEOTIDE SEQUENCE</scope>
    <source>
        <strain evidence="3">IBT 30728</strain>
    </source>
</reference>
<accession>A0A9W9WV03</accession>
<name>A0A9W9WV03_9EURO</name>
<keyword evidence="2" id="KW-0812">Transmembrane</keyword>
<protein>
    <submittedName>
        <fullName evidence="3">Uncharacterized protein</fullName>
    </submittedName>
</protein>
<dbReference type="GeneID" id="81627219"/>
<keyword evidence="2" id="KW-1133">Transmembrane helix</keyword>
<evidence type="ECO:0000313" key="4">
    <source>
        <dbReference type="Proteomes" id="UP001148312"/>
    </source>
</evidence>
<feature type="transmembrane region" description="Helical" evidence="2">
    <location>
        <begin position="115"/>
        <end position="138"/>
    </location>
</feature>
<dbReference type="AlphaFoldDB" id="A0A9W9WV03"/>
<dbReference type="Proteomes" id="UP001148312">
    <property type="component" value="Unassembled WGS sequence"/>
</dbReference>
<gene>
    <name evidence="3" type="ORF">N7539_007369</name>
</gene>
<dbReference type="RefSeq" id="XP_056787769.1">
    <property type="nucleotide sequence ID" value="XM_056936970.1"/>
</dbReference>
<evidence type="ECO:0000256" key="2">
    <source>
        <dbReference type="SAM" id="Phobius"/>
    </source>
</evidence>
<dbReference type="EMBL" id="JAPWDQ010000010">
    <property type="protein sequence ID" value="KAJ5477225.1"/>
    <property type="molecule type" value="Genomic_DNA"/>
</dbReference>
<reference evidence="3" key="2">
    <citation type="journal article" date="2023" name="IMA Fungus">
        <title>Comparative genomic study of the Penicillium genus elucidates a diverse pangenome and 15 lateral gene transfer events.</title>
        <authorList>
            <person name="Petersen C."/>
            <person name="Sorensen T."/>
            <person name="Nielsen M.R."/>
            <person name="Sondergaard T.E."/>
            <person name="Sorensen J.L."/>
            <person name="Fitzpatrick D.A."/>
            <person name="Frisvad J.C."/>
            <person name="Nielsen K.L."/>
        </authorList>
    </citation>
    <scope>NUCLEOTIDE SEQUENCE</scope>
    <source>
        <strain evidence="3">IBT 30728</strain>
    </source>
</reference>
<feature type="region of interest" description="Disordered" evidence="1">
    <location>
        <begin position="1"/>
        <end position="46"/>
    </location>
</feature>
<comment type="caution">
    <text evidence="3">The sequence shown here is derived from an EMBL/GenBank/DDBJ whole genome shotgun (WGS) entry which is preliminary data.</text>
</comment>
<keyword evidence="2" id="KW-0472">Membrane</keyword>
<feature type="compositionally biased region" description="Basic residues" evidence="1">
    <location>
        <begin position="22"/>
        <end position="35"/>
    </location>
</feature>
<organism evidence="3 4">
    <name type="scientific">Penicillium diatomitis</name>
    <dbReference type="NCBI Taxonomy" id="2819901"/>
    <lineage>
        <taxon>Eukaryota</taxon>
        <taxon>Fungi</taxon>
        <taxon>Dikarya</taxon>
        <taxon>Ascomycota</taxon>
        <taxon>Pezizomycotina</taxon>
        <taxon>Eurotiomycetes</taxon>
        <taxon>Eurotiomycetidae</taxon>
        <taxon>Eurotiales</taxon>
        <taxon>Aspergillaceae</taxon>
        <taxon>Penicillium</taxon>
    </lineage>
</organism>
<proteinExistence type="predicted"/>
<evidence type="ECO:0000256" key="1">
    <source>
        <dbReference type="SAM" id="MobiDB-lite"/>
    </source>
</evidence>